<gene>
    <name evidence="7" type="ORF">PVT68_02295</name>
</gene>
<dbReference type="Proteomes" id="UP001236500">
    <property type="component" value="Chromosome"/>
</dbReference>
<keyword evidence="2" id="KW-0479">Metal-binding</keyword>
<keyword evidence="1" id="KW-0540">Nuclease</keyword>
<evidence type="ECO:0000256" key="3">
    <source>
        <dbReference type="ARBA" id="ARBA00022759"/>
    </source>
</evidence>
<keyword evidence="3" id="KW-0255">Endonuclease</keyword>
<evidence type="ECO:0000256" key="4">
    <source>
        <dbReference type="ARBA" id="ARBA00022801"/>
    </source>
</evidence>
<dbReference type="PANTHER" id="PTHR33146:SF26">
    <property type="entry name" value="ENDONUCLEASE 4"/>
    <property type="match status" value="1"/>
</dbReference>
<dbReference type="EMBL" id="CP118605">
    <property type="protein sequence ID" value="WGL17143.1"/>
    <property type="molecule type" value="Genomic_DNA"/>
</dbReference>
<protein>
    <submittedName>
        <fullName evidence="7">S1/P1 nuclease</fullName>
    </submittedName>
</protein>
<evidence type="ECO:0000256" key="1">
    <source>
        <dbReference type="ARBA" id="ARBA00022722"/>
    </source>
</evidence>
<dbReference type="Pfam" id="PF02265">
    <property type="entry name" value="S1-P1_nuclease"/>
    <property type="match status" value="1"/>
</dbReference>
<keyword evidence="5" id="KW-1015">Disulfide bond</keyword>
<dbReference type="SUPFAM" id="SSF48537">
    <property type="entry name" value="Phospholipase C/P1 nuclease"/>
    <property type="match status" value="1"/>
</dbReference>
<organism evidence="7 8">
    <name type="scientific">Microbulbifer bruguierae</name>
    <dbReference type="NCBI Taxonomy" id="3029061"/>
    <lineage>
        <taxon>Bacteria</taxon>
        <taxon>Pseudomonadati</taxon>
        <taxon>Pseudomonadota</taxon>
        <taxon>Gammaproteobacteria</taxon>
        <taxon>Cellvibrionales</taxon>
        <taxon>Microbulbiferaceae</taxon>
        <taxon>Microbulbifer</taxon>
    </lineage>
</organism>
<evidence type="ECO:0000256" key="6">
    <source>
        <dbReference type="ARBA" id="ARBA00023180"/>
    </source>
</evidence>
<name>A0ABY8NEC0_9GAMM</name>
<evidence type="ECO:0000256" key="2">
    <source>
        <dbReference type="ARBA" id="ARBA00022723"/>
    </source>
</evidence>
<dbReference type="RefSeq" id="WP_280320970.1">
    <property type="nucleotide sequence ID" value="NZ_CP118605.1"/>
</dbReference>
<dbReference type="InterPro" id="IPR008947">
    <property type="entry name" value="PLipase_C/P1_nuclease_dom_sf"/>
</dbReference>
<keyword evidence="4" id="KW-0378">Hydrolase</keyword>
<accession>A0ABY8NEC0</accession>
<evidence type="ECO:0000313" key="7">
    <source>
        <dbReference type="EMBL" id="WGL17143.1"/>
    </source>
</evidence>
<proteinExistence type="predicted"/>
<dbReference type="PANTHER" id="PTHR33146">
    <property type="entry name" value="ENDONUCLEASE 4"/>
    <property type="match status" value="1"/>
</dbReference>
<dbReference type="InterPro" id="IPR003154">
    <property type="entry name" value="S1/P1nuclease"/>
</dbReference>
<keyword evidence="6" id="KW-0325">Glycoprotein</keyword>
<dbReference type="CDD" id="cd11010">
    <property type="entry name" value="S1-P1_nuclease"/>
    <property type="match status" value="1"/>
</dbReference>
<dbReference type="Gene3D" id="1.10.575.10">
    <property type="entry name" value="P1 Nuclease"/>
    <property type="match status" value="1"/>
</dbReference>
<evidence type="ECO:0000313" key="8">
    <source>
        <dbReference type="Proteomes" id="UP001236500"/>
    </source>
</evidence>
<evidence type="ECO:0000256" key="5">
    <source>
        <dbReference type="ARBA" id="ARBA00023157"/>
    </source>
</evidence>
<keyword evidence="8" id="KW-1185">Reference proteome</keyword>
<sequence length="265" mass="29875">MKSCTVIGRFVFSAFLLIYASKIYAWGDDGHRVIGEIAWQYLDAEVRAEVQVLLESAGEGSLAEASTWPDRIRGIDAYHWAAPLHYINLPREWQGYKPTIDCPPAGCILQAIERFSRELADANRTEMERAEALMFLAHFVGDLHQPMHAGLKADRGGNDIEVSFFGFDTNLHWLWDSKLPAGFITDWHAYASNDDTSPELVAAWQASTPEQWTAESHQLAHANAYTATTRLGEEYYVKNRPVVEQRLRQGGIRLAALLNEALMDH</sequence>
<reference evidence="7 8" key="1">
    <citation type="submission" date="2023-02" db="EMBL/GenBank/DDBJ databases">
        <title>Description and genomic characterization of Microbulbifer bruguierae sp. nov., isolated from the sediment of mangrove plant Bruguiera sexangula.</title>
        <authorList>
            <person name="Long M."/>
        </authorList>
    </citation>
    <scope>NUCLEOTIDE SEQUENCE [LARGE SCALE GENOMIC DNA]</scope>
    <source>
        <strain evidence="7 8">H12</strain>
    </source>
</reference>